<evidence type="ECO:0000313" key="2">
    <source>
        <dbReference type="Proteomes" id="UP000759298"/>
    </source>
</evidence>
<dbReference type="Proteomes" id="UP000759298">
    <property type="component" value="Unassembled WGS sequence"/>
</dbReference>
<dbReference type="RefSeq" id="WP_222825755.1">
    <property type="nucleotide sequence ID" value="NZ_JAHWXP010000004.1"/>
</dbReference>
<name>A0ABS7PHS8_9SPHN</name>
<organism evidence="1 2">
    <name type="scientific">Alteriqipengyuania abyssalis</name>
    <dbReference type="NCBI Taxonomy" id="2860200"/>
    <lineage>
        <taxon>Bacteria</taxon>
        <taxon>Pseudomonadati</taxon>
        <taxon>Pseudomonadota</taxon>
        <taxon>Alphaproteobacteria</taxon>
        <taxon>Sphingomonadales</taxon>
        <taxon>Erythrobacteraceae</taxon>
        <taxon>Alteriqipengyuania</taxon>
    </lineage>
</organism>
<evidence type="ECO:0008006" key="3">
    <source>
        <dbReference type="Google" id="ProtNLM"/>
    </source>
</evidence>
<reference evidence="1 2" key="1">
    <citation type="submission" date="2021-07" db="EMBL/GenBank/DDBJ databases">
        <title>Alteriqipengyuania abyssalis NZ-12B nov, sp.nov isolated from deep sea sponge in pacific ocean.</title>
        <authorList>
            <person name="Tareen S."/>
            <person name="Wink J."/>
        </authorList>
    </citation>
    <scope>NUCLEOTIDE SEQUENCE [LARGE SCALE GENOMIC DNA]</scope>
    <source>
        <strain evidence="1 2">NZ-12B</strain>
    </source>
</reference>
<comment type="caution">
    <text evidence="1">The sequence shown here is derived from an EMBL/GenBank/DDBJ whole genome shotgun (WGS) entry which is preliminary data.</text>
</comment>
<keyword evidence="2" id="KW-1185">Reference proteome</keyword>
<gene>
    <name evidence="1" type="ORF">KYN89_14605</name>
</gene>
<accession>A0ABS7PHS8</accession>
<evidence type="ECO:0000313" key="1">
    <source>
        <dbReference type="EMBL" id="MBY8338277.1"/>
    </source>
</evidence>
<proteinExistence type="predicted"/>
<protein>
    <recommendedName>
        <fullName evidence="3">Sulfotransferase</fullName>
    </recommendedName>
</protein>
<dbReference type="EMBL" id="JAHWXP010000004">
    <property type="protein sequence ID" value="MBY8338277.1"/>
    <property type="molecule type" value="Genomic_DNA"/>
</dbReference>
<sequence>MSDAQTLAADPHWLPHRIDPAARTMEFLRVERAALAETGFLADRTGQTRMLPLAKVQGLSPETGPLHFIFHTAFCRSTLLVRALDIPGVSAGLSEPGIIASLVNAGQAGEPLVAPVTRLLARPWGQGEAVFVKPTNHANRLVPALMNAAPQARAILMTNPLPSFLAAVIRKGMMGRRWGRQLYLEMMGYAPLDLGMDGREQFSMTDLQAAGLAWFLNQRYLDAIARQYGERVRVLDGDRFDAARAETLAAIGSFTGTAIDIARAKEIAQGPVFTRDAKTGADFTEKSTRDREATHSAVVEDEIAKVGEWVGMIAQQVGLTVPVKQTLL</sequence>